<feature type="transmembrane region" description="Helical" evidence="2">
    <location>
        <begin position="1017"/>
        <end position="1035"/>
    </location>
</feature>
<sequence>MLSPGLPGHVLGSERQRERQRGSDCHPSTVDEASSRRETTLINNRIIPGAAVYQIVHDVIHVTLNRSDLRAFFETKGDFAIDEVGDKLSPSEHFLFAQYYALLFQSSEFPAAGFVPRRQQVYVRRGPGMRCQNEHLGVCNDNDWGAPERLKLTPIDLEGSTNGTGWHNKVALMSFVTMAHLGMRSLFATGNWHSAFTTSGGISEYMRTVDGTNESSVLNYTGESIESWRNKPGVAPTMEDHLAQNRTIFESCFGSEVILARFYAVVFAVRVIEDALNQRKLYGFGDHSELGVSHAYDDVHDEIFRHNITITSSAGHQAFEDTPRTFLGSMMTRSTVSRWHVKRDRPMSGAMLMGNSLRHLDYITYYPNSYYGYESSFVDADSNVVVVDWRQLGAYYAAFNGFKFDFTHNTMTVLRLSERPRSERTGYDYDWFEQERNISRWYRAHELHDPESLIKLSEAIWTDDSPTDHDGAVASFCMEALHRKLAQVAWLLLLRLKPVMSHLVFMSMINPDPPATWFKKQMLVNEVVGEILSGNRVAFPFVREQGNASLGAAWVLVPLLNTLRELLGPAVVLETLMTEMNASFLDLVEVEAGKLMLHDASLCAFGFSTLGVDSSDTKATIWPKLYLRMENMVSAIVDRVAVIQMQLTRQVAAPTQIPPAYVSYSHPSSSIFHLQSQGLRVMRFSMWSLGVVLNLFGAVVALRYVWRLWCLWRDHQFSDLDVALSACLDLQGMCVISSEAILIMSFSCIPLIFSYHLPQDDTFMPDLPISTRSDFFLNEFIVLLSLSWFVRLGNELGIYMIHLRHYNWWFRLLIGRVRLAVLAIVALIRWTFPTNNLDYDMGLLKLLVSCLSSFLFGFMTVWMSILSDKEKRRTEDVLGPLMQRQNLARNVHGVASQWNHYWSHAGMIIEGWRLLRVDGKPNVLIKGVAQHIELPSAQHQLSIEVLTLQQFYDFQIQSRIASRQKSSSKLSATISMPTTRSFWPWMTRKVAHEFTVVAPKHVPLHGTHNRPSGWRHVVITAILGLQALWAMAIPVKNVLAMPWKQVEGNTKIVSSSRYDTTNVTSTSYTGIEVYRIVRDVVNLSLNRSEVRAHFERKGDFELDDISSLLTPREHHRFAQYYALLFQASELPAGGFVARQQQVQLRATSSWVQVALTCKEDVTLSGVRCANAQGLPCGVIELNDSSSLTLERIDVSAATAHTGWHNKISLMAFVTHVHAAMRVLFTKRDWASAFTAIAPSVGSTTRVSSTFNYSGTGALPGAAAASDLVKVLDRGIRHIETCVGTEYVLANYYANIFAARIIQEAVAANGLYEPKPAVDSSSDLTDIWNQMFGNNVVITTGAGSQGFSDEVKTLAGQLITRNTRSVWNMKRDREMTGLMPMGNAAGILLAVVQQPSPLINRWSFRNDSASVVTEWSLSGDRLAELSGFKTGAMQNTMGAFRLSELASFTETSRSVVGDWFEQEQTIASWYRNHEVNASNSLIKLAERIWGLDSPTLREDPQHRHCLEGMFRKFAQTLWIMALKKHPVMNHLVFMSMSEPDPPHVWFYNQMMVTEVVGENIGGFRVVFPFARDGEPPHSGEAWPLIPLVHALSQAYGKDVLLTLVMESMADVFLDLIEVEEGALMFKDATHCFTGFATLNVTRNDAKQSLWIKLRDKMEATLNMTIQQVPAIHEQMQRELSLAEIPREYLTDNALAAFTGPPVYWKPTALSIGLLRLSAKLSPTNAELLALKKVLVCYKTLETRFFNTSVRCWAEPGSSQETRQVLESDGLRMLESCSWALGVALNLMGAMVSLGFVYRLIRLWAKQRFAGMSMGMAINVSIQGLGVLTIDGIIIMTFSSLALMLSYHMPQDEVFMKAGGQHSGAFAELMVMLCLTWLFRLGTEMVTPFIHLRHFSWWFSIVASRLRLVALLLVVLMREFWTVQSYDQGLVKLIASCLVTLIVGIGMTLIAALKDTDNVESQDQLSQLMMHHGFSRNRYGVLGQLQSGWSHAGMVLEGWHVLSIDNNAEALVVGQAVILPGFDSPHTFACKMITPSLLAQLEGVAVETAHNRTTTSVPSTTDVLSGNVFESNGGQ</sequence>
<feature type="transmembrane region" description="Helical" evidence="2">
    <location>
        <begin position="1927"/>
        <end position="1951"/>
    </location>
</feature>
<evidence type="ECO:0000313" key="4">
    <source>
        <dbReference type="Proteomes" id="UP001146120"/>
    </source>
</evidence>
<feature type="transmembrane region" description="Helical" evidence="2">
    <location>
        <begin position="684"/>
        <end position="706"/>
    </location>
</feature>
<feature type="transmembrane region" description="Helical" evidence="2">
    <location>
        <begin position="1863"/>
        <end position="1881"/>
    </location>
</feature>
<gene>
    <name evidence="3" type="ORF">N0F65_011365</name>
</gene>
<proteinExistence type="predicted"/>
<reference evidence="3" key="1">
    <citation type="submission" date="2022-11" db="EMBL/GenBank/DDBJ databases">
        <authorList>
            <person name="Morgan W.R."/>
            <person name="Tartar A."/>
        </authorList>
    </citation>
    <scope>NUCLEOTIDE SEQUENCE</scope>
    <source>
        <strain evidence="3">ARSEF 373</strain>
    </source>
</reference>
<feature type="transmembrane region" description="Helical" evidence="2">
    <location>
        <begin position="1893"/>
        <end position="1915"/>
    </location>
</feature>
<evidence type="ECO:0000256" key="2">
    <source>
        <dbReference type="SAM" id="Phobius"/>
    </source>
</evidence>
<keyword evidence="2" id="KW-0812">Transmembrane</keyword>
<name>A0AAV2Z7T6_9STRA</name>
<evidence type="ECO:0008006" key="5">
    <source>
        <dbReference type="Google" id="ProtNLM"/>
    </source>
</evidence>
<dbReference type="EMBL" id="DAKRPA010000044">
    <property type="protein sequence ID" value="DBA01609.1"/>
    <property type="molecule type" value="Genomic_DNA"/>
</dbReference>
<evidence type="ECO:0000256" key="1">
    <source>
        <dbReference type="SAM" id="MobiDB-lite"/>
    </source>
</evidence>
<accession>A0AAV2Z7T6</accession>
<protein>
    <recommendedName>
        <fullName evidence="5">1,3-beta-glucan synthase</fullName>
    </recommendedName>
</protein>
<feature type="transmembrane region" description="Helical" evidence="2">
    <location>
        <begin position="727"/>
        <end position="755"/>
    </location>
</feature>
<dbReference type="Proteomes" id="UP001146120">
    <property type="component" value="Unassembled WGS sequence"/>
</dbReference>
<organism evidence="3 4">
    <name type="scientific">Lagenidium giganteum</name>
    <dbReference type="NCBI Taxonomy" id="4803"/>
    <lineage>
        <taxon>Eukaryota</taxon>
        <taxon>Sar</taxon>
        <taxon>Stramenopiles</taxon>
        <taxon>Oomycota</taxon>
        <taxon>Peronosporomycetes</taxon>
        <taxon>Pythiales</taxon>
        <taxon>Pythiaceae</taxon>
    </lineage>
</organism>
<feature type="transmembrane region" description="Helical" evidence="2">
    <location>
        <begin position="1777"/>
        <end position="1799"/>
    </location>
</feature>
<feature type="transmembrane region" description="Helical" evidence="2">
    <location>
        <begin position="1820"/>
        <end position="1843"/>
    </location>
</feature>
<feature type="region of interest" description="Disordered" evidence="1">
    <location>
        <begin position="2051"/>
        <end position="2073"/>
    </location>
</feature>
<reference evidence="3" key="2">
    <citation type="journal article" date="2023" name="Microbiol Resour">
        <title>Decontamination and Annotation of the Draft Genome Sequence of the Oomycete Lagenidium giganteum ARSEF 373.</title>
        <authorList>
            <person name="Morgan W.R."/>
            <person name="Tartar A."/>
        </authorList>
    </citation>
    <scope>NUCLEOTIDE SEQUENCE</scope>
    <source>
        <strain evidence="3">ARSEF 373</strain>
    </source>
</reference>
<keyword evidence="4" id="KW-1185">Reference proteome</keyword>
<keyword evidence="2" id="KW-0472">Membrane</keyword>
<feature type="transmembrane region" description="Helical" evidence="2">
    <location>
        <begin position="844"/>
        <end position="865"/>
    </location>
</feature>
<feature type="compositionally biased region" description="Basic and acidic residues" evidence="1">
    <location>
        <begin position="12"/>
        <end position="24"/>
    </location>
</feature>
<comment type="caution">
    <text evidence="3">The sequence shown here is derived from an EMBL/GenBank/DDBJ whole genome shotgun (WGS) entry which is preliminary data.</text>
</comment>
<feature type="transmembrane region" description="Helical" evidence="2">
    <location>
        <begin position="813"/>
        <end position="832"/>
    </location>
</feature>
<keyword evidence="2" id="KW-1133">Transmembrane helix</keyword>
<evidence type="ECO:0000313" key="3">
    <source>
        <dbReference type="EMBL" id="DBA01609.1"/>
    </source>
</evidence>
<feature type="region of interest" description="Disordered" evidence="1">
    <location>
        <begin position="1"/>
        <end position="36"/>
    </location>
</feature>
<feature type="transmembrane region" description="Helical" evidence="2">
    <location>
        <begin position="775"/>
        <end position="792"/>
    </location>
</feature>